<organism evidence="2">
    <name type="scientific">Noctiluca scintillans</name>
    <name type="common">Sea sparkle</name>
    <name type="synonym">Red tide dinoflagellate</name>
    <dbReference type="NCBI Taxonomy" id="2966"/>
    <lineage>
        <taxon>Eukaryota</taxon>
        <taxon>Sar</taxon>
        <taxon>Alveolata</taxon>
        <taxon>Dinophyceae</taxon>
        <taxon>Noctilucales</taxon>
        <taxon>Noctilucaceae</taxon>
        <taxon>Noctiluca</taxon>
    </lineage>
</organism>
<dbReference type="EMBL" id="HBFQ01057085">
    <property type="protein sequence ID" value="CAD8866180.1"/>
    <property type="molecule type" value="Transcribed_RNA"/>
</dbReference>
<protein>
    <submittedName>
        <fullName evidence="2">Uncharacterized protein</fullName>
    </submittedName>
</protein>
<reference evidence="2" key="1">
    <citation type="submission" date="2021-01" db="EMBL/GenBank/DDBJ databases">
        <authorList>
            <person name="Corre E."/>
            <person name="Pelletier E."/>
            <person name="Niang G."/>
            <person name="Scheremetjew M."/>
            <person name="Finn R."/>
            <person name="Kale V."/>
            <person name="Holt S."/>
            <person name="Cochrane G."/>
            <person name="Meng A."/>
            <person name="Brown T."/>
            <person name="Cohen L."/>
        </authorList>
    </citation>
    <scope>NUCLEOTIDE SEQUENCE</scope>
</reference>
<name>A0A7S1AV86_NOCSC</name>
<evidence type="ECO:0000256" key="1">
    <source>
        <dbReference type="SAM" id="MobiDB-lite"/>
    </source>
</evidence>
<evidence type="ECO:0000313" key="2">
    <source>
        <dbReference type="EMBL" id="CAD8866180.1"/>
    </source>
</evidence>
<dbReference type="AlphaFoldDB" id="A0A7S1AV86"/>
<feature type="compositionally biased region" description="Basic and acidic residues" evidence="1">
    <location>
        <begin position="215"/>
        <end position="239"/>
    </location>
</feature>
<feature type="region of interest" description="Disordered" evidence="1">
    <location>
        <begin position="507"/>
        <end position="575"/>
    </location>
</feature>
<accession>A0A7S1AV86</accession>
<gene>
    <name evidence="2" type="ORF">NSCI0253_LOCUS40535</name>
</gene>
<sequence>MASPSDGIPPIDAEIALMQGVREATARSAQGDREEDPSKATLAEHFASYRNATHPLSISDGRRRQDIAAIAQDERLSTHAAMLDQRLRVETERLDSDRVMLASMSRLDLRVRDLEKRGARSEQRVSDLSKCAQALTDEQRNMLLKLDALEAQTKVSFKKHEPTATDECLRRLSFLETEQQNFAVSLRKVLQTTEERLRRSEESANSRFLEVEHTLRKTRRSDMDASEHAVQDRRQRSDGETPGEQTADLGLRLEQCRESVCELRRQLNDLERNLEPRTDAVEARVMALTDVTEELGAKLKRTTRCSEDAVTKTWSPGEDVARRVGASEATIKHIRTQLDIRPTTEQVIEAIRCVDVVKRMDASEEAISELWRRERSSRENSECDVSWQSHVAELLVKFDELSGTCTEHTNRCAERCDVCECAIDKLRSNLKQSVDAVAVHPRTDESLKELQAQSAEIHFLLDDMVRRVNTIGSTVDELGATTGGHTESISCVGQKIEALRGRVEAVTAHRPETDASAEMPRSRRSFGHQVGESGSTSPNRRRATSPGSSRSQQSPSRRGGPAEDTDSRREFAKVDPAIITDLERRLQALSSHVREMQGASDADERVRAEVLTYQLQNDVSALSAKLHSLQDMVDGRVMTSVWRTERDIPSLLERVEQVMQECTERFEKVEEHEVKLGLSLSRLATVDQRLQSCMDRIERLPATTQVRMMLREDLHKQLEEINVDGLTRQIDLQARAIEEVADRVQVCMRRSR</sequence>
<proteinExistence type="predicted"/>
<feature type="compositionally biased region" description="Low complexity" evidence="1">
    <location>
        <begin position="545"/>
        <end position="559"/>
    </location>
</feature>
<feature type="region of interest" description="Disordered" evidence="1">
    <location>
        <begin position="215"/>
        <end position="247"/>
    </location>
</feature>